<comment type="catalytic activity">
    <reaction evidence="8 10 11">
        <text>H2O2 + AH2 = A + 2 H2O</text>
        <dbReference type="Rhea" id="RHEA:30275"/>
        <dbReference type="ChEBI" id="CHEBI:13193"/>
        <dbReference type="ChEBI" id="CHEBI:15377"/>
        <dbReference type="ChEBI" id="CHEBI:16240"/>
        <dbReference type="ChEBI" id="CHEBI:17499"/>
        <dbReference type="EC" id="1.11.1.21"/>
    </reaction>
</comment>
<evidence type="ECO:0000256" key="7">
    <source>
        <dbReference type="ARBA" id="ARBA00049145"/>
    </source>
</evidence>
<evidence type="ECO:0000256" key="6">
    <source>
        <dbReference type="ARBA" id="ARBA00023324"/>
    </source>
</evidence>
<dbReference type="EMBL" id="SMSE01000001">
    <property type="protein sequence ID" value="TDG15949.1"/>
    <property type="molecule type" value="Genomic_DNA"/>
</dbReference>
<evidence type="ECO:0000313" key="14">
    <source>
        <dbReference type="Proteomes" id="UP000295554"/>
    </source>
</evidence>
<dbReference type="SUPFAM" id="SSF48113">
    <property type="entry name" value="Heme-dependent peroxidases"/>
    <property type="match status" value="2"/>
</dbReference>
<feature type="active site" description="Proton acceptor" evidence="10">
    <location>
        <position position="121"/>
    </location>
</feature>
<dbReference type="NCBIfam" id="TIGR00198">
    <property type="entry name" value="cat_per_HPI"/>
    <property type="match status" value="1"/>
</dbReference>
<keyword evidence="14" id="KW-1185">Reference proteome</keyword>
<dbReference type="PROSITE" id="PS50873">
    <property type="entry name" value="PEROXIDASE_4"/>
    <property type="match status" value="1"/>
</dbReference>
<dbReference type="GO" id="GO:0020037">
    <property type="term" value="F:heme binding"/>
    <property type="evidence" value="ECO:0007669"/>
    <property type="project" value="InterPro"/>
</dbReference>
<dbReference type="Pfam" id="PF00141">
    <property type="entry name" value="peroxidase"/>
    <property type="match status" value="2"/>
</dbReference>
<feature type="binding site" description="axial binding residue" evidence="10">
    <location>
        <position position="283"/>
    </location>
    <ligand>
        <name>heme b</name>
        <dbReference type="ChEBI" id="CHEBI:60344"/>
    </ligand>
    <ligandPart>
        <name>Fe</name>
        <dbReference type="ChEBI" id="CHEBI:18248"/>
    </ligandPart>
</feature>
<dbReference type="AlphaFoldDB" id="A0A4R5LWT3"/>
<evidence type="ECO:0000256" key="10">
    <source>
        <dbReference type="HAMAP-Rule" id="MF_01961"/>
    </source>
</evidence>
<dbReference type="GO" id="GO:0005829">
    <property type="term" value="C:cytosol"/>
    <property type="evidence" value="ECO:0007669"/>
    <property type="project" value="TreeGrafter"/>
</dbReference>
<name>A0A4R5LWT3_9GAMM</name>
<organism evidence="13 14">
    <name type="scientific">Seongchinamella unica</name>
    <dbReference type="NCBI Taxonomy" id="2547392"/>
    <lineage>
        <taxon>Bacteria</taxon>
        <taxon>Pseudomonadati</taxon>
        <taxon>Pseudomonadota</taxon>
        <taxon>Gammaproteobacteria</taxon>
        <taxon>Cellvibrionales</taxon>
        <taxon>Halieaceae</taxon>
        <taxon>Seongchinamella</taxon>
    </lineage>
</organism>
<dbReference type="Gene3D" id="1.10.520.10">
    <property type="match status" value="2"/>
</dbReference>
<keyword evidence="6 10" id="KW-0376">Hydrogen peroxide</keyword>
<evidence type="ECO:0000256" key="1">
    <source>
        <dbReference type="ARBA" id="ARBA00022559"/>
    </source>
</evidence>
<dbReference type="PRINTS" id="PR00460">
    <property type="entry name" value="BPEROXIDASE"/>
</dbReference>
<comment type="similarity">
    <text evidence="9 10 11">Belongs to the peroxidase family. Peroxidase/catalase subfamily.</text>
</comment>
<evidence type="ECO:0000256" key="4">
    <source>
        <dbReference type="ARBA" id="ARBA00023002"/>
    </source>
</evidence>
<dbReference type="PANTHER" id="PTHR30555:SF0">
    <property type="entry name" value="CATALASE-PEROXIDASE"/>
    <property type="match status" value="1"/>
</dbReference>
<dbReference type="GO" id="GO:0046872">
    <property type="term" value="F:metal ion binding"/>
    <property type="evidence" value="ECO:0007669"/>
    <property type="project" value="UniProtKB-KW"/>
</dbReference>
<proteinExistence type="inferred from homology"/>
<keyword evidence="3 10" id="KW-0479">Metal-binding</keyword>
<feature type="site" description="Transition state stabilizer" evidence="10">
    <location>
        <position position="117"/>
    </location>
</feature>
<dbReference type="EC" id="1.11.1.21" evidence="10 11"/>
<feature type="signal peptide" evidence="10 11">
    <location>
        <begin position="1"/>
        <end position="25"/>
    </location>
</feature>
<comment type="caution">
    <text evidence="13">The sequence shown here is derived from an EMBL/GenBank/DDBJ whole genome shotgun (WGS) entry which is preliminary data.</text>
</comment>
<dbReference type="InterPro" id="IPR019794">
    <property type="entry name" value="Peroxidases_AS"/>
</dbReference>
<comment type="subunit">
    <text evidence="10">Homodimer or homotetramer.</text>
</comment>
<comment type="cofactor">
    <cofactor evidence="10">
        <name>heme b</name>
        <dbReference type="ChEBI" id="CHEBI:60344"/>
    </cofactor>
    <text evidence="10">Binds 1 heme b (iron(II)-protoporphyrin IX) group per dimer.</text>
</comment>
<comment type="catalytic activity">
    <reaction evidence="7 10 11">
        <text>2 H2O2 = O2 + 2 H2O</text>
        <dbReference type="Rhea" id="RHEA:20309"/>
        <dbReference type="ChEBI" id="CHEBI:15377"/>
        <dbReference type="ChEBI" id="CHEBI:15379"/>
        <dbReference type="ChEBI" id="CHEBI:16240"/>
        <dbReference type="EC" id="1.11.1.21"/>
    </reaction>
</comment>
<dbReference type="InterPro" id="IPR010255">
    <property type="entry name" value="Haem_peroxidase_sf"/>
</dbReference>
<dbReference type="GO" id="GO:0042744">
    <property type="term" value="P:hydrogen peroxide catabolic process"/>
    <property type="evidence" value="ECO:0007669"/>
    <property type="project" value="UniProtKB-KW"/>
</dbReference>
<dbReference type="CDD" id="cd08200">
    <property type="entry name" value="catalase_peroxidase_2"/>
    <property type="match status" value="1"/>
</dbReference>
<dbReference type="NCBIfam" id="NF011635">
    <property type="entry name" value="PRK15061.1"/>
    <property type="match status" value="1"/>
</dbReference>
<keyword evidence="1 10" id="KW-0575">Peroxidase</keyword>
<evidence type="ECO:0000256" key="3">
    <source>
        <dbReference type="ARBA" id="ARBA00022723"/>
    </source>
</evidence>
<dbReference type="OrthoDB" id="9759743at2"/>
<dbReference type="FunFam" id="1.10.520.10:FF:000002">
    <property type="entry name" value="Catalase-peroxidase"/>
    <property type="match status" value="1"/>
</dbReference>
<dbReference type="PRINTS" id="PR00458">
    <property type="entry name" value="PEROXIDASE"/>
</dbReference>
<dbReference type="PANTHER" id="PTHR30555">
    <property type="entry name" value="HYDROPEROXIDASE I, BIFUNCTIONAL CATALASE-PEROXIDASE"/>
    <property type="match status" value="1"/>
</dbReference>
<dbReference type="Gene3D" id="1.10.420.10">
    <property type="entry name" value="Peroxidase, domain 2"/>
    <property type="match status" value="2"/>
</dbReference>
<feature type="cross-link" description="Tryptophyl-tyrosyl-methioninium (Tyr-Met) (with Trp-120)" evidence="10">
    <location>
        <begin position="242"/>
        <end position="268"/>
    </location>
</feature>
<comment type="caution">
    <text evidence="10">Lacks conserved residue(s) required for the propagation of feature annotation.</text>
</comment>
<gene>
    <name evidence="10 13" type="primary">katG</name>
    <name evidence="13" type="ORF">E2F43_06910</name>
</gene>
<dbReference type="InterPro" id="IPR019793">
    <property type="entry name" value="Peroxidases_heam-ligand_BS"/>
</dbReference>
<protein>
    <recommendedName>
        <fullName evidence="10 11">Catalase-peroxidase</fullName>
        <shortName evidence="10">CP</shortName>
        <ecNumber evidence="10 11">1.11.1.21</ecNumber>
    </recommendedName>
    <alternativeName>
        <fullName evidence="10">Peroxidase/catalase</fullName>
    </alternativeName>
</protein>
<keyword evidence="10 11" id="KW-0732">Signal</keyword>
<keyword evidence="4 10" id="KW-0560">Oxidoreductase</keyword>
<dbReference type="PROSITE" id="PS00435">
    <property type="entry name" value="PEROXIDASE_1"/>
    <property type="match status" value="1"/>
</dbReference>
<comment type="function">
    <text evidence="10">Bifunctional enzyme with both catalase and broad-spectrum peroxidase activity.</text>
</comment>
<keyword evidence="2 10" id="KW-0349">Heme</keyword>
<dbReference type="InterPro" id="IPR000763">
    <property type="entry name" value="Catalase_peroxidase"/>
</dbReference>
<keyword evidence="5 10" id="KW-0408">Iron</keyword>
<evidence type="ECO:0000313" key="13">
    <source>
        <dbReference type="EMBL" id="TDG15949.1"/>
    </source>
</evidence>
<dbReference type="GO" id="GO:0004096">
    <property type="term" value="F:catalase activity"/>
    <property type="evidence" value="ECO:0007669"/>
    <property type="project" value="UniProtKB-UniRule"/>
</dbReference>
<dbReference type="PROSITE" id="PS00436">
    <property type="entry name" value="PEROXIDASE_2"/>
    <property type="match status" value="1"/>
</dbReference>
<dbReference type="RefSeq" id="WP_133210904.1">
    <property type="nucleotide sequence ID" value="NZ_SMSE01000001.1"/>
</dbReference>
<evidence type="ECO:0000256" key="8">
    <source>
        <dbReference type="ARBA" id="ARBA00051651"/>
    </source>
</evidence>
<evidence type="ECO:0000256" key="5">
    <source>
        <dbReference type="ARBA" id="ARBA00023004"/>
    </source>
</evidence>
<dbReference type="FunFam" id="1.10.420.10:FF:000004">
    <property type="entry name" value="Catalase-peroxidase"/>
    <property type="match status" value="1"/>
</dbReference>
<evidence type="ECO:0000256" key="9">
    <source>
        <dbReference type="ARBA" id="ARBA00060838"/>
    </source>
</evidence>
<dbReference type="InterPro" id="IPR002016">
    <property type="entry name" value="Haem_peroxidase"/>
</dbReference>
<evidence type="ECO:0000259" key="12">
    <source>
        <dbReference type="PROSITE" id="PS50873"/>
    </source>
</evidence>
<comment type="PTM">
    <text evidence="10">Formation of the three residue Trp-Tyr-Met cross-link is important for the catalase, but not the peroxidase activity of the enzyme.</text>
</comment>
<dbReference type="HAMAP" id="MF_01961">
    <property type="entry name" value="Catal_peroxid"/>
    <property type="match status" value="1"/>
</dbReference>
<dbReference type="GO" id="GO:0070301">
    <property type="term" value="P:cellular response to hydrogen peroxide"/>
    <property type="evidence" value="ECO:0007669"/>
    <property type="project" value="TreeGrafter"/>
</dbReference>
<sequence precursor="true">MSNIRKRILSTAVASALALSSAAFAAEMSKPAGAKGSGATAVGQPRSNQFWWPDQLDLTPLRDQDARSNPLGEDFDYAEAYSKLDLDDVKKDIDQLLTTSQDWWPADFGNYGPFFIRMAWHSAGTYRTLDGRGGGDGGQQRFDPLNSWPDNGNLDKARRLLWPVKQKYGASLSWGDLMILAGNVALENMGFETYGFAGGRTDDWEPDLVYWGPEVEMLASDREEKDGQLQRPLGATHMGLIYVNPEGPRGKPDPAGSARNIRIAFGRMAMNDEETVALIAGGHTFGKMHGAHKPGDCMGAEPGAASLEEQGLGWKNKCGKGHSEDTITSGLEGAWTQAPTQWTTLYLSNLLNNEWEQTRSPAGAIQWVPKDKSLHDSVPDAHVEGKFNAPVMTTADLAVKADPKYREIAERFLANPDEYQQAFARAWYKLTHRDMGPRSRYLGDDVPGEALSWQDPIPEVEHKLIDASEIRALKKDISKSGLTVAELVGTAWASASSFRAADMRGGANGARIALEPQKSWAANNPQDLAKVLNTLGEIKADFNSSRSARSSKVSLADLIVLGGAVGIEIAAKDAGVKVEVPFVPGRADATQAQTDVASFALLEPQADAFRNYYDADRAYRSPAEMLVDRADQLNLTVPQMTVLVGGLRVLGVNSGGSSHGVFTDRPGTLSNDFFVNLLDMSTQWQKADADGIYQGLDRESGEVKYTATPVDLLFGSNSELRAVAEAYAYHDAQQRFADDFVAAWTKVMQLDRFDLRHDL</sequence>
<reference evidence="13 14" key="1">
    <citation type="submission" date="2019-03" db="EMBL/GenBank/DDBJ databases">
        <title>Seongchinamella monodicae gen. nov., sp. nov., a novel member of the Gammaproteobacteria isolated from a tidal mudflat of beach.</title>
        <authorList>
            <person name="Yang H.G."/>
            <person name="Kang J.W."/>
            <person name="Lee S.D."/>
        </authorList>
    </citation>
    <scope>NUCLEOTIDE SEQUENCE [LARGE SCALE GENOMIC DNA]</scope>
    <source>
        <strain evidence="13 14">GH4-78</strain>
    </source>
</reference>
<evidence type="ECO:0000256" key="11">
    <source>
        <dbReference type="RuleBase" id="RU003451"/>
    </source>
</evidence>
<feature type="chain" id="PRO_5021039661" description="Catalase-peroxidase" evidence="10 11">
    <location>
        <begin position="26"/>
        <end position="759"/>
    </location>
</feature>
<dbReference type="Proteomes" id="UP000295554">
    <property type="component" value="Unassembled WGS sequence"/>
</dbReference>
<accession>A0A4R5LWT3</accession>
<feature type="domain" description="Plant heme peroxidase family profile" evidence="12">
    <location>
        <begin position="154"/>
        <end position="449"/>
    </location>
</feature>
<evidence type="ECO:0000256" key="2">
    <source>
        <dbReference type="ARBA" id="ARBA00022617"/>
    </source>
</evidence>